<dbReference type="Pfam" id="PF00892">
    <property type="entry name" value="EamA"/>
    <property type="match status" value="2"/>
</dbReference>
<feature type="transmembrane region" description="Helical" evidence="1">
    <location>
        <begin position="70"/>
        <end position="89"/>
    </location>
</feature>
<dbReference type="GO" id="GO:0016020">
    <property type="term" value="C:membrane"/>
    <property type="evidence" value="ECO:0007669"/>
    <property type="project" value="InterPro"/>
</dbReference>
<dbReference type="InterPro" id="IPR000620">
    <property type="entry name" value="EamA_dom"/>
</dbReference>
<feature type="transmembrane region" description="Helical" evidence="1">
    <location>
        <begin position="126"/>
        <end position="144"/>
    </location>
</feature>
<keyword evidence="1" id="KW-0472">Membrane</keyword>
<feature type="transmembrane region" description="Helical" evidence="1">
    <location>
        <begin position="95"/>
        <end position="117"/>
    </location>
</feature>
<protein>
    <submittedName>
        <fullName evidence="3">EamA family transporter</fullName>
    </submittedName>
</protein>
<feature type="domain" description="EamA" evidence="2">
    <location>
        <begin position="151"/>
        <end position="278"/>
    </location>
</feature>
<gene>
    <name evidence="3" type="ORF">C4N9_14625</name>
</gene>
<evidence type="ECO:0000256" key="1">
    <source>
        <dbReference type="SAM" id="Phobius"/>
    </source>
</evidence>
<feature type="domain" description="EamA" evidence="2">
    <location>
        <begin position="7"/>
        <end position="140"/>
    </location>
</feature>
<name>A0A2U2C757_9RHOB</name>
<dbReference type="RefSeq" id="WP_109534095.1">
    <property type="nucleotide sequence ID" value="NZ_QEYD01000009.1"/>
</dbReference>
<dbReference type="SUPFAM" id="SSF103481">
    <property type="entry name" value="Multidrug resistance efflux transporter EmrE"/>
    <property type="match status" value="2"/>
</dbReference>
<accession>A0A2U2C757</accession>
<feature type="transmembrane region" description="Helical" evidence="1">
    <location>
        <begin position="210"/>
        <end position="229"/>
    </location>
</feature>
<evidence type="ECO:0000313" key="3">
    <source>
        <dbReference type="EMBL" id="PWE27679.1"/>
    </source>
</evidence>
<evidence type="ECO:0000313" key="4">
    <source>
        <dbReference type="Proteomes" id="UP000244940"/>
    </source>
</evidence>
<dbReference type="PANTHER" id="PTHR22911">
    <property type="entry name" value="ACYL-MALONYL CONDENSING ENZYME-RELATED"/>
    <property type="match status" value="1"/>
</dbReference>
<dbReference type="GeneID" id="94366126"/>
<keyword evidence="1" id="KW-0812">Transmembrane</keyword>
<dbReference type="Gene3D" id="1.10.3730.20">
    <property type="match status" value="1"/>
</dbReference>
<organism evidence="3 4">
    <name type="scientific">Pararhodobacter marinus</name>
    <dbReference type="NCBI Taxonomy" id="2184063"/>
    <lineage>
        <taxon>Bacteria</taxon>
        <taxon>Pseudomonadati</taxon>
        <taxon>Pseudomonadota</taxon>
        <taxon>Alphaproteobacteria</taxon>
        <taxon>Rhodobacterales</taxon>
        <taxon>Paracoccaceae</taxon>
        <taxon>Pararhodobacter</taxon>
    </lineage>
</organism>
<evidence type="ECO:0000259" key="2">
    <source>
        <dbReference type="Pfam" id="PF00892"/>
    </source>
</evidence>
<feature type="transmembrane region" description="Helical" evidence="1">
    <location>
        <begin position="179"/>
        <end position="198"/>
    </location>
</feature>
<feature type="transmembrane region" description="Helical" evidence="1">
    <location>
        <begin position="150"/>
        <end position="167"/>
    </location>
</feature>
<proteinExistence type="predicted"/>
<dbReference type="Proteomes" id="UP000244940">
    <property type="component" value="Unassembled WGS sequence"/>
</dbReference>
<feature type="transmembrane region" description="Helical" evidence="1">
    <location>
        <begin position="241"/>
        <end position="258"/>
    </location>
</feature>
<dbReference type="AlphaFoldDB" id="A0A2U2C757"/>
<comment type="caution">
    <text evidence="3">The sequence shown here is derived from an EMBL/GenBank/DDBJ whole genome shotgun (WGS) entry which is preliminary data.</text>
</comment>
<dbReference type="PANTHER" id="PTHR22911:SF103">
    <property type="entry name" value="BLR2811 PROTEIN"/>
    <property type="match status" value="1"/>
</dbReference>
<dbReference type="EMBL" id="QEYD01000009">
    <property type="protein sequence ID" value="PWE27679.1"/>
    <property type="molecule type" value="Genomic_DNA"/>
</dbReference>
<keyword evidence="1" id="KW-1133">Transmembrane helix</keyword>
<reference evidence="3 4" key="1">
    <citation type="submission" date="2018-05" db="EMBL/GenBank/DDBJ databases">
        <title>Pararhodobacter marina sp. nov., isolated from deep-sea water of the Indian Ocean.</title>
        <authorList>
            <person name="Lai Q.Sr."/>
            <person name="Liu X."/>
            <person name="Shao Z."/>
        </authorList>
    </citation>
    <scope>NUCLEOTIDE SEQUENCE [LARGE SCALE GENOMIC DNA]</scope>
    <source>
        <strain evidence="3 4">CIC4N-9</strain>
    </source>
</reference>
<keyword evidence="4" id="KW-1185">Reference proteome</keyword>
<feature type="transmembrane region" description="Helical" evidence="1">
    <location>
        <begin position="264"/>
        <end position="281"/>
    </location>
</feature>
<dbReference type="InterPro" id="IPR037185">
    <property type="entry name" value="EmrE-like"/>
</dbReference>
<dbReference type="OrthoDB" id="7165334at2"/>
<feature type="transmembrane region" description="Helical" evidence="1">
    <location>
        <begin position="40"/>
        <end position="58"/>
    </location>
</feature>
<sequence>MLSDNARGAILMMTGMAAFTLSDSVMKLLGQTLPMFQTLAWRGLGVTVILGLIAWRAGAFHVRLARRDRWLVAGRTLADTGSVWFFLQALYHMPIANLTAILQALPLTVTLGAALFLREPVGWKRLAAIGMGFLGVLMVVRPQAGAFDIHALYALVCVAFVTLRELLTRRVSREVPSLLIAWANGTAVMLFGLAGAMGESFVAPDLVTGPLLLATSVAIVAGYLMAVMAVRTGELGFVTPFRYSGLVWALVLGFLLFAEWPDPVTLLGAGLIVATGLFTFYRERVTRRRLHRGTPSGRVPG</sequence>